<dbReference type="AlphaFoldDB" id="A0A2H3SNP9"/>
<feature type="region of interest" description="Disordered" evidence="1">
    <location>
        <begin position="1"/>
        <end position="73"/>
    </location>
</feature>
<comment type="caution">
    <text evidence="2">The sequence shown here is derived from an EMBL/GenBank/DDBJ whole genome shotgun (WGS) entry which is preliminary data.</text>
</comment>
<evidence type="ECO:0000313" key="2">
    <source>
        <dbReference type="EMBL" id="VTT69936.1"/>
    </source>
</evidence>
<gene>
    <name evidence="2" type="ORF">C2S_7761</name>
</gene>
<dbReference type="EMBL" id="CABFJX010000268">
    <property type="protein sequence ID" value="VTT69936.1"/>
    <property type="molecule type" value="Genomic_DNA"/>
</dbReference>
<proteinExistence type="predicted"/>
<feature type="compositionally biased region" description="Basic and acidic residues" evidence="1">
    <location>
        <begin position="12"/>
        <end position="23"/>
    </location>
</feature>
<evidence type="ECO:0000256" key="1">
    <source>
        <dbReference type="SAM" id="MobiDB-lite"/>
    </source>
</evidence>
<sequence>MPHSQRYPTAGHVEHDGIIDHPDQSAIKHHSLTSPEAVELKNEPDHDWVETKESEDFGIHGHNSDDEDDSQFP</sequence>
<organism evidence="2 3">
    <name type="scientific">Fusarium fujikuroi</name>
    <name type="common">Bakanae and foot rot disease fungus</name>
    <name type="synonym">Gibberella fujikuroi</name>
    <dbReference type="NCBI Taxonomy" id="5127"/>
    <lineage>
        <taxon>Eukaryota</taxon>
        <taxon>Fungi</taxon>
        <taxon>Dikarya</taxon>
        <taxon>Ascomycota</taxon>
        <taxon>Pezizomycotina</taxon>
        <taxon>Sordariomycetes</taxon>
        <taxon>Hypocreomycetidae</taxon>
        <taxon>Hypocreales</taxon>
        <taxon>Nectriaceae</taxon>
        <taxon>Fusarium</taxon>
        <taxon>Fusarium fujikuroi species complex</taxon>
    </lineage>
</organism>
<protein>
    <submittedName>
        <fullName evidence="2">Uncharacterized protein</fullName>
    </submittedName>
</protein>
<dbReference type="Proteomes" id="UP000760494">
    <property type="component" value="Unassembled WGS sequence"/>
</dbReference>
<accession>A0A2H3SNP9</accession>
<reference evidence="2" key="1">
    <citation type="submission" date="2019-05" db="EMBL/GenBank/DDBJ databases">
        <authorList>
            <person name="Piombo E."/>
        </authorList>
    </citation>
    <scope>NUCLEOTIDE SEQUENCE</scope>
    <source>
        <strain evidence="2">C2S</strain>
    </source>
</reference>
<name>A0A2H3SNP9_FUSFU</name>
<evidence type="ECO:0000313" key="3">
    <source>
        <dbReference type="Proteomes" id="UP000760494"/>
    </source>
</evidence>
<feature type="compositionally biased region" description="Basic and acidic residues" evidence="1">
    <location>
        <begin position="38"/>
        <end position="64"/>
    </location>
</feature>